<dbReference type="RefSeq" id="WP_005375924.1">
    <property type="nucleotide sequence ID" value="NZ_AEDR01000016.1"/>
</dbReference>
<gene>
    <name evidence="2" type="ORF">HMPREF9321_0792</name>
</gene>
<evidence type="ECO:0000313" key="3">
    <source>
        <dbReference type="Proteomes" id="UP000004211"/>
    </source>
</evidence>
<dbReference type="InterPro" id="IPR055259">
    <property type="entry name" value="YkvP/CgeB_Glyco_trans-like"/>
</dbReference>
<proteinExistence type="predicted"/>
<dbReference type="Pfam" id="PF13524">
    <property type="entry name" value="Glyco_trans_1_2"/>
    <property type="match status" value="1"/>
</dbReference>
<dbReference type="EMBL" id="AEDR01000016">
    <property type="protein sequence ID" value="EFL56710.1"/>
    <property type="molecule type" value="Genomic_DNA"/>
</dbReference>
<dbReference type="Gene3D" id="3.40.50.2000">
    <property type="entry name" value="Glycogen Phosphorylase B"/>
    <property type="match status" value="1"/>
</dbReference>
<protein>
    <recommendedName>
        <fullName evidence="1">Spore protein YkvP/CgeB glycosyl transferase-like domain-containing protein</fullName>
    </recommendedName>
</protein>
<reference evidence="2 3" key="1">
    <citation type="submission" date="2010-08" db="EMBL/GenBank/DDBJ databases">
        <authorList>
            <person name="Durkin A.S."/>
            <person name="Madupu R."/>
            <person name="Torralba M."/>
            <person name="Gillis M."/>
            <person name="Methe B."/>
            <person name="Sutton G."/>
            <person name="Nelson K.E."/>
        </authorList>
    </citation>
    <scope>NUCLEOTIDE SEQUENCE [LARGE SCALE GENOMIC DNA]</scope>
    <source>
        <strain evidence="2 3">ACS-049-V-Sch6</strain>
    </source>
</reference>
<evidence type="ECO:0000259" key="1">
    <source>
        <dbReference type="Pfam" id="PF13524"/>
    </source>
</evidence>
<feature type="domain" description="Spore protein YkvP/CgeB glycosyl transferase-like" evidence="1">
    <location>
        <begin position="180"/>
        <end position="323"/>
    </location>
</feature>
<accession>E1L4M9</accession>
<dbReference type="Proteomes" id="UP000004211">
    <property type="component" value="Unassembled WGS sequence"/>
</dbReference>
<dbReference type="AlphaFoldDB" id="E1L4M9"/>
<dbReference type="eggNOG" id="COG4641">
    <property type="taxonomic scope" value="Bacteria"/>
</dbReference>
<evidence type="ECO:0000313" key="2">
    <source>
        <dbReference type="EMBL" id="EFL56710.1"/>
    </source>
</evidence>
<organism evidence="2 3">
    <name type="scientific">Veillonella atypica ACS-049-V-Sch6</name>
    <dbReference type="NCBI Taxonomy" id="866776"/>
    <lineage>
        <taxon>Bacteria</taxon>
        <taxon>Bacillati</taxon>
        <taxon>Bacillota</taxon>
        <taxon>Negativicutes</taxon>
        <taxon>Veillonellales</taxon>
        <taxon>Veillonellaceae</taxon>
        <taxon>Veillonella</taxon>
    </lineage>
</organism>
<dbReference type="SUPFAM" id="SSF53756">
    <property type="entry name" value="UDP-Glycosyltransferase/glycogen phosphorylase"/>
    <property type="match status" value="1"/>
</dbReference>
<comment type="caution">
    <text evidence="2">The sequence shown here is derived from an EMBL/GenBank/DDBJ whole genome shotgun (WGS) entry which is preliminary data.</text>
</comment>
<name>E1L4M9_9FIRM</name>
<sequence>MHICLVLDKSNIIFLNSFLEALTINQIKCTPFIVDSSRDFIAQRNELLKLLQQENISYILSINEYYDEQKRNLYDDTILEQAKINVWYVDTMQHGEYMPNIVKKYNKIYTFEPTDIEYAKQLYDIDIEYLPFGAGRNLFASDDLTKQKSYEYDICFVGLVAGSTYRLSILNAIAQLCIKNNYKFVLYGHFWHSNHYLQQIIGSIKFRYKYPDLYKYVHNQKLEPNKVVNLYRKSRICLNIHNQNHTGLNCRSFEIMGNGNFLLTDKKDTDRLNIKAGVDYEDYSNMEKLTNKISYFLCHDKERERIALNGAACVRQNYTIDRLISKVIIFD</sequence>